<protein>
    <recommendedName>
        <fullName evidence="13">Down syndrome cell adhesion molecule-like protein Dscam2</fullName>
    </recommendedName>
</protein>
<comment type="caution">
    <text evidence="11">The sequence shown here is derived from an EMBL/GenBank/DDBJ whole genome shotgun (WGS) entry which is preliminary data.</text>
</comment>
<feature type="domain" description="Fibronectin type-III" evidence="10">
    <location>
        <begin position="385"/>
        <end position="480"/>
    </location>
</feature>
<keyword evidence="3" id="KW-0732">Signal</keyword>
<dbReference type="SMART" id="SM00060">
    <property type="entry name" value="FN3"/>
    <property type="match status" value="4"/>
</dbReference>
<keyword evidence="8" id="KW-0393">Immunoglobulin domain</keyword>
<keyword evidence="2" id="KW-0812">Transmembrane</keyword>
<accession>A0AAV2Q269</accession>
<dbReference type="SMART" id="SM00409">
    <property type="entry name" value="IG"/>
    <property type="match status" value="2"/>
</dbReference>
<keyword evidence="6" id="KW-0472">Membrane</keyword>
<dbReference type="FunFam" id="2.60.40.10:FF:000093">
    <property type="entry name" value="Down syndrome cell adhesion molecule, isoform B"/>
    <property type="match status" value="1"/>
</dbReference>
<feature type="domain" description="Fibronectin type-III" evidence="10">
    <location>
        <begin position="182"/>
        <end position="277"/>
    </location>
</feature>
<dbReference type="InterPro" id="IPR036179">
    <property type="entry name" value="Ig-like_dom_sf"/>
</dbReference>
<feature type="domain" description="Ig-like" evidence="9">
    <location>
        <begin position="567"/>
        <end position="667"/>
    </location>
</feature>
<dbReference type="GO" id="GO:0009653">
    <property type="term" value="P:anatomical structure morphogenesis"/>
    <property type="evidence" value="ECO:0007669"/>
    <property type="project" value="UniProtKB-ARBA"/>
</dbReference>
<dbReference type="PANTHER" id="PTHR44170:SF6">
    <property type="entry name" value="CONTACTIN"/>
    <property type="match status" value="1"/>
</dbReference>
<name>A0AAV2Q269_MEGNR</name>
<dbReference type="PROSITE" id="PS50835">
    <property type="entry name" value="IG_LIKE"/>
    <property type="match status" value="1"/>
</dbReference>
<dbReference type="InterPro" id="IPR003961">
    <property type="entry name" value="FN3_dom"/>
</dbReference>
<reference evidence="11 12" key="1">
    <citation type="submission" date="2024-05" db="EMBL/GenBank/DDBJ databases">
        <authorList>
            <person name="Wallberg A."/>
        </authorList>
    </citation>
    <scope>NUCLEOTIDE SEQUENCE [LARGE SCALE GENOMIC DNA]</scope>
</reference>
<evidence type="ECO:0000259" key="9">
    <source>
        <dbReference type="PROSITE" id="PS50835"/>
    </source>
</evidence>
<dbReference type="InterPro" id="IPR013783">
    <property type="entry name" value="Ig-like_fold"/>
</dbReference>
<evidence type="ECO:0000256" key="5">
    <source>
        <dbReference type="ARBA" id="ARBA00022989"/>
    </source>
</evidence>
<dbReference type="CDD" id="cd00063">
    <property type="entry name" value="FN3"/>
    <property type="match status" value="4"/>
</dbReference>
<dbReference type="InterPro" id="IPR036116">
    <property type="entry name" value="FN3_sf"/>
</dbReference>
<proteinExistence type="predicted"/>
<keyword evidence="12" id="KW-1185">Reference proteome</keyword>
<dbReference type="FunFam" id="2.60.40.10:FF:000032">
    <property type="entry name" value="palladin isoform X1"/>
    <property type="match status" value="1"/>
</dbReference>
<keyword evidence="4" id="KW-0677">Repeat</keyword>
<feature type="domain" description="Fibronectin type-III" evidence="10">
    <location>
        <begin position="671"/>
        <end position="717"/>
    </location>
</feature>
<dbReference type="FunFam" id="2.60.40.10:FF:000120">
    <property type="entry name" value="Down syndrome cell adhesion molecule like 1"/>
    <property type="match status" value="1"/>
</dbReference>
<dbReference type="InterPro" id="IPR007110">
    <property type="entry name" value="Ig-like_dom"/>
</dbReference>
<evidence type="ECO:0000313" key="12">
    <source>
        <dbReference type="Proteomes" id="UP001497623"/>
    </source>
</evidence>
<keyword evidence="5" id="KW-1133">Transmembrane helix</keyword>
<evidence type="ECO:0000313" key="11">
    <source>
        <dbReference type="EMBL" id="CAL4068056.1"/>
    </source>
</evidence>
<evidence type="ECO:0000256" key="1">
    <source>
        <dbReference type="ARBA" id="ARBA00004370"/>
    </source>
</evidence>
<dbReference type="GO" id="GO:0016020">
    <property type="term" value="C:membrane"/>
    <property type="evidence" value="ECO:0007669"/>
    <property type="project" value="UniProtKB-SubCell"/>
</dbReference>
<feature type="domain" description="Fibronectin type-III" evidence="10">
    <location>
        <begin position="282"/>
        <end position="380"/>
    </location>
</feature>
<dbReference type="PROSITE" id="PS50853">
    <property type="entry name" value="FN3"/>
    <property type="match status" value="5"/>
</dbReference>
<dbReference type="GO" id="GO:0030154">
    <property type="term" value="P:cell differentiation"/>
    <property type="evidence" value="ECO:0007669"/>
    <property type="project" value="UniProtKB-ARBA"/>
</dbReference>
<dbReference type="Gene3D" id="2.60.40.10">
    <property type="entry name" value="Immunoglobulins"/>
    <property type="match status" value="6"/>
</dbReference>
<dbReference type="InterPro" id="IPR003598">
    <property type="entry name" value="Ig_sub2"/>
</dbReference>
<evidence type="ECO:0000256" key="6">
    <source>
        <dbReference type="ARBA" id="ARBA00023136"/>
    </source>
</evidence>
<dbReference type="AlphaFoldDB" id="A0AAV2Q269"/>
<dbReference type="GO" id="GO:0098609">
    <property type="term" value="P:cell-cell adhesion"/>
    <property type="evidence" value="ECO:0007669"/>
    <property type="project" value="TreeGrafter"/>
</dbReference>
<dbReference type="Pfam" id="PF00041">
    <property type="entry name" value="fn3"/>
    <property type="match status" value="4"/>
</dbReference>
<dbReference type="Proteomes" id="UP001497623">
    <property type="component" value="Unassembled WGS sequence"/>
</dbReference>
<evidence type="ECO:0000259" key="10">
    <source>
        <dbReference type="PROSITE" id="PS50853"/>
    </source>
</evidence>
<dbReference type="Pfam" id="PF07679">
    <property type="entry name" value="I-set"/>
    <property type="match status" value="1"/>
</dbReference>
<gene>
    <name evidence="11" type="ORF">MNOR_LOCUS6938</name>
</gene>
<organism evidence="11 12">
    <name type="scientific">Meganyctiphanes norvegica</name>
    <name type="common">Northern krill</name>
    <name type="synonym">Thysanopoda norvegica</name>
    <dbReference type="NCBI Taxonomy" id="48144"/>
    <lineage>
        <taxon>Eukaryota</taxon>
        <taxon>Metazoa</taxon>
        <taxon>Ecdysozoa</taxon>
        <taxon>Arthropoda</taxon>
        <taxon>Crustacea</taxon>
        <taxon>Multicrustacea</taxon>
        <taxon>Malacostraca</taxon>
        <taxon>Eumalacostraca</taxon>
        <taxon>Eucarida</taxon>
        <taxon>Euphausiacea</taxon>
        <taxon>Euphausiidae</taxon>
        <taxon>Meganyctiphanes</taxon>
    </lineage>
</organism>
<evidence type="ECO:0000256" key="7">
    <source>
        <dbReference type="ARBA" id="ARBA00023157"/>
    </source>
</evidence>
<dbReference type="EMBL" id="CAXKWB010002958">
    <property type="protein sequence ID" value="CAL4068056.1"/>
    <property type="molecule type" value="Genomic_DNA"/>
</dbReference>
<dbReference type="SUPFAM" id="SSF48726">
    <property type="entry name" value="Immunoglobulin"/>
    <property type="match status" value="2"/>
</dbReference>
<evidence type="ECO:0000256" key="8">
    <source>
        <dbReference type="ARBA" id="ARBA00023319"/>
    </source>
</evidence>
<evidence type="ECO:0000256" key="3">
    <source>
        <dbReference type="ARBA" id="ARBA00022729"/>
    </source>
</evidence>
<evidence type="ECO:0008006" key="13">
    <source>
        <dbReference type="Google" id="ProtNLM"/>
    </source>
</evidence>
<feature type="domain" description="Fibronectin type-III" evidence="10">
    <location>
        <begin position="481"/>
        <end position="579"/>
    </location>
</feature>
<dbReference type="SUPFAM" id="SSF49265">
    <property type="entry name" value="Fibronectin type III"/>
    <property type="match status" value="3"/>
</dbReference>
<evidence type="ECO:0000256" key="2">
    <source>
        <dbReference type="ARBA" id="ARBA00022692"/>
    </source>
</evidence>
<dbReference type="InterPro" id="IPR013098">
    <property type="entry name" value="Ig_I-set"/>
</dbReference>
<sequence>MAASRAAGGQASAREIYLRWRYGMSVASINNGPPGLKKGVFVERCGYQEPPRIMHNGYDSPLPKLHPVYLTMFNISEQFQNDSNGNNLPVRRRHMLNVILNTSSTVDTSLDIVMYINSSKLAQIHSFGVEVREEASAGGLVSELLLTAAARSHSATYTCHAANAFGRDTRNIDLVVQEEPEQPKNLRVVETLSRQVKLSWTAPYNGNAPIQNYLIQYKLASEQWSSIGEQLSVPGDQTEGIVKELTPATAYHLRLVAQNSLGLGTPSEVIQAATEEEEPSGPPLDIRVTAESSTSLRVTWEPPARDLWNGNILGYYVGYRMHTQSADYNFQTVEVGSAYGGSSTLTGLQQYTRYEVVVQAFNNKGAGPLSMPSFQTTLEDAPSMAPETIRCEATSPQAMSVAWRPPPVRGQNGLIQGYRILYRPASEYLDEEVETKTTAAESTNLFGLDKYTNYSISVLAYTSAGDGMPSKPVYCRTLQDVPESPSGIKALASAPDMILVTWQPPLRVNGILTKYTLYMEIVSDGSKRKLPTRNLGPSETSYVAEGVNIRDKYQFWVSASTQPGEGPATSKIIVQPKSEVPGQIASFGGPLEVAWKEDVRLQCHSVGEPPPEIYWKLNGKDIKPTERIQTLPNGSLFVRDIQKADAGNLSCTSVNEHGNDTITYILTVQVPPSPPTLYVQGSSRDALTLRWSLRPHHTPVRGYIMNYKREYGDWEEV</sequence>
<dbReference type="SMART" id="SM00408">
    <property type="entry name" value="IGc2"/>
    <property type="match status" value="1"/>
</dbReference>
<dbReference type="InterPro" id="IPR003599">
    <property type="entry name" value="Ig_sub"/>
</dbReference>
<keyword evidence="7" id="KW-1015">Disulfide bond</keyword>
<comment type="subcellular location">
    <subcellularLocation>
        <location evidence="1">Membrane</location>
    </subcellularLocation>
</comment>
<dbReference type="PANTHER" id="PTHR44170">
    <property type="entry name" value="PROTEIN SIDEKICK"/>
    <property type="match status" value="1"/>
</dbReference>
<evidence type="ECO:0000256" key="4">
    <source>
        <dbReference type="ARBA" id="ARBA00022737"/>
    </source>
</evidence>